<evidence type="ECO:0000313" key="3">
    <source>
        <dbReference type="Proteomes" id="UP000027002"/>
    </source>
</evidence>
<reference evidence="2" key="1">
    <citation type="submission" date="2020-03" db="EMBL/GenBank/DDBJ databases">
        <title>A mixture of massive structural variations and highly conserved coding sequences in Ustilaginoidea virens genome.</title>
        <authorList>
            <person name="Zhang K."/>
            <person name="Zhao Z."/>
            <person name="Zhang Z."/>
            <person name="Li Y."/>
            <person name="Hsiang T."/>
            <person name="Sun W."/>
        </authorList>
    </citation>
    <scope>NUCLEOTIDE SEQUENCE</scope>
    <source>
        <strain evidence="2">UV-8b</strain>
    </source>
</reference>
<evidence type="ECO:0000313" key="2">
    <source>
        <dbReference type="EMBL" id="QUC19215.1"/>
    </source>
</evidence>
<dbReference type="AlphaFoldDB" id="A0A8E5HPX4"/>
<dbReference type="OrthoDB" id="4691160at2759"/>
<feature type="signal peptide" evidence="1">
    <location>
        <begin position="1"/>
        <end position="18"/>
    </location>
</feature>
<evidence type="ECO:0000256" key="1">
    <source>
        <dbReference type="SAM" id="SignalP"/>
    </source>
</evidence>
<dbReference type="EMBL" id="CP072755">
    <property type="protein sequence ID" value="QUC19215.1"/>
    <property type="molecule type" value="Genomic_DNA"/>
</dbReference>
<name>A0A8E5HPX4_USTVR</name>
<keyword evidence="3" id="KW-1185">Reference proteome</keyword>
<dbReference type="Proteomes" id="UP000027002">
    <property type="component" value="Chromosome 3"/>
</dbReference>
<protein>
    <submittedName>
        <fullName evidence="2">Uncharacterized protein</fullName>
    </submittedName>
</protein>
<feature type="chain" id="PRO_5034285045" evidence="1">
    <location>
        <begin position="19"/>
        <end position="116"/>
    </location>
</feature>
<keyword evidence="1" id="KW-0732">Signal</keyword>
<organism evidence="2 3">
    <name type="scientific">Ustilaginoidea virens</name>
    <name type="common">Rice false smut fungus</name>
    <name type="synonym">Villosiclava virens</name>
    <dbReference type="NCBI Taxonomy" id="1159556"/>
    <lineage>
        <taxon>Eukaryota</taxon>
        <taxon>Fungi</taxon>
        <taxon>Dikarya</taxon>
        <taxon>Ascomycota</taxon>
        <taxon>Pezizomycotina</taxon>
        <taxon>Sordariomycetes</taxon>
        <taxon>Hypocreomycetidae</taxon>
        <taxon>Hypocreales</taxon>
        <taxon>Clavicipitaceae</taxon>
        <taxon>Ustilaginoidea</taxon>
    </lineage>
</organism>
<dbReference type="GeneID" id="66064234"/>
<accession>A0A8E5HPX4</accession>
<dbReference type="KEGG" id="uvi:66064234"/>
<gene>
    <name evidence="2" type="ORF">UV8b_03456</name>
</gene>
<sequence>MHTIQVLAAATIITSVGAVAVPRNVHVADMRLYGEQGCSQKNEGVWTVIDDDFRANECKSLNGLPARSIRNIDTNKGCTLSLYTDSACAASTRRVCRAGQCCSSAGGWQAWSMACQ</sequence>
<proteinExistence type="predicted"/>
<dbReference type="RefSeq" id="XP_042996888.1">
    <property type="nucleotide sequence ID" value="XM_043140954.1"/>
</dbReference>